<dbReference type="AlphaFoldDB" id="A0A6A6XQT9"/>
<sequence>MGTPGVMSFIIGARIRHSYVRWDAYPTGLGNGILQFILRLNQQQKVTMARNVSKLNWVNGETKPPQHLWNKYMEFADQSNWAKTYGVAPKFAGGEGRDRYPHDWYHLLYDLRGEMALPKILDGRLEHMVHDKEAAGCYFYSVDWDKEILDAQGQHLIKRWGFGDLTEKTMSEFDEADDLVGSKEEDEDWAQRKGYTVLR</sequence>
<evidence type="ECO:0000313" key="1">
    <source>
        <dbReference type="EMBL" id="KAF2798548.1"/>
    </source>
</evidence>
<proteinExistence type="predicted"/>
<gene>
    <name evidence="1" type="ORF">K505DRAFT_371612</name>
</gene>
<dbReference type="EMBL" id="MU001781">
    <property type="protein sequence ID" value="KAF2798548.1"/>
    <property type="molecule type" value="Genomic_DNA"/>
</dbReference>
<dbReference type="OrthoDB" id="3938867at2759"/>
<organism evidence="1 2">
    <name type="scientific">Melanomma pulvis-pyrius CBS 109.77</name>
    <dbReference type="NCBI Taxonomy" id="1314802"/>
    <lineage>
        <taxon>Eukaryota</taxon>
        <taxon>Fungi</taxon>
        <taxon>Dikarya</taxon>
        <taxon>Ascomycota</taxon>
        <taxon>Pezizomycotina</taxon>
        <taxon>Dothideomycetes</taxon>
        <taxon>Pleosporomycetidae</taxon>
        <taxon>Pleosporales</taxon>
        <taxon>Melanommataceae</taxon>
        <taxon>Melanomma</taxon>
    </lineage>
</organism>
<keyword evidence="2" id="KW-1185">Reference proteome</keyword>
<name>A0A6A6XQT9_9PLEO</name>
<evidence type="ECO:0000313" key="2">
    <source>
        <dbReference type="Proteomes" id="UP000799757"/>
    </source>
</evidence>
<accession>A0A6A6XQT9</accession>
<reference evidence="1" key="1">
    <citation type="journal article" date="2020" name="Stud. Mycol.">
        <title>101 Dothideomycetes genomes: a test case for predicting lifestyles and emergence of pathogens.</title>
        <authorList>
            <person name="Haridas S."/>
            <person name="Albert R."/>
            <person name="Binder M."/>
            <person name="Bloem J."/>
            <person name="Labutti K."/>
            <person name="Salamov A."/>
            <person name="Andreopoulos B."/>
            <person name="Baker S."/>
            <person name="Barry K."/>
            <person name="Bills G."/>
            <person name="Bluhm B."/>
            <person name="Cannon C."/>
            <person name="Castanera R."/>
            <person name="Culley D."/>
            <person name="Daum C."/>
            <person name="Ezra D."/>
            <person name="Gonzalez J."/>
            <person name="Henrissat B."/>
            <person name="Kuo A."/>
            <person name="Liang C."/>
            <person name="Lipzen A."/>
            <person name="Lutzoni F."/>
            <person name="Magnuson J."/>
            <person name="Mondo S."/>
            <person name="Nolan M."/>
            <person name="Ohm R."/>
            <person name="Pangilinan J."/>
            <person name="Park H.-J."/>
            <person name="Ramirez L."/>
            <person name="Alfaro M."/>
            <person name="Sun H."/>
            <person name="Tritt A."/>
            <person name="Yoshinaga Y."/>
            <person name="Zwiers L.-H."/>
            <person name="Turgeon B."/>
            <person name="Goodwin S."/>
            <person name="Spatafora J."/>
            <person name="Crous P."/>
            <person name="Grigoriev I."/>
        </authorList>
    </citation>
    <scope>NUCLEOTIDE SEQUENCE</scope>
    <source>
        <strain evidence="1">CBS 109.77</strain>
    </source>
</reference>
<dbReference type="Proteomes" id="UP000799757">
    <property type="component" value="Unassembled WGS sequence"/>
</dbReference>
<protein>
    <submittedName>
        <fullName evidence="1">Uncharacterized protein</fullName>
    </submittedName>
</protein>